<accession>A0A3B0X5C2</accession>
<proteinExistence type="predicted"/>
<gene>
    <name evidence="1" type="ORF">MNBD_GAMMA08-2033</name>
</gene>
<dbReference type="EMBL" id="UOFH01000252">
    <property type="protein sequence ID" value="VAW63518.1"/>
    <property type="molecule type" value="Genomic_DNA"/>
</dbReference>
<organism evidence="1">
    <name type="scientific">hydrothermal vent metagenome</name>
    <dbReference type="NCBI Taxonomy" id="652676"/>
    <lineage>
        <taxon>unclassified sequences</taxon>
        <taxon>metagenomes</taxon>
        <taxon>ecological metagenomes</taxon>
    </lineage>
</organism>
<name>A0A3B0X5C2_9ZZZZ</name>
<reference evidence="1" key="1">
    <citation type="submission" date="2018-06" db="EMBL/GenBank/DDBJ databases">
        <authorList>
            <person name="Zhirakovskaya E."/>
        </authorList>
    </citation>
    <scope>NUCLEOTIDE SEQUENCE</scope>
</reference>
<evidence type="ECO:0008006" key="2">
    <source>
        <dbReference type="Google" id="ProtNLM"/>
    </source>
</evidence>
<evidence type="ECO:0000313" key="1">
    <source>
        <dbReference type="EMBL" id="VAW63518.1"/>
    </source>
</evidence>
<dbReference type="AlphaFoldDB" id="A0A3B0X5C2"/>
<protein>
    <recommendedName>
        <fullName evidence="2">DUF1501 domain-containing protein</fullName>
    </recommendedName>
</protein>
<sequence>MKRRRFIKSMGALGATMAAPQIFTNKAFIKKAHATASINDSNVIFPNVRPQVINIFMYGGPSELAGNLTNISEITANSQNPYPSGVIALNNNGNGGKITPNGFWGEDDGVFDPNPNNHNGAGGGEMEAMLAEGHMSIYRTINRLKANTRAHRNSIHTSQKGALDFEVSGGMGTKLALVLAHNDAAFESQYGKSVRDLILPFASFEGDTTALAVDSNNPLNILNLKGISLDTNLSNPYTRSGNGNAMAAKIDALAEKISPSNRTDRYTKVVEQFSNRTKLESLIDGFGAQLDVTPIIPTGATEDLGPANEYGTIGGQVQYPDNGFADRLKAAVTLALNNPDSLFIAVGTGGLGGWDDHDNSIPKYEQRMRNLMKAMRAAMLHIQYAGDARNATADAQGLIADVAGRQTDNIIINIHGDFGRNVNLNGSMGWDHGNNQNLYTFGGAAVRPAGALGKVVGKTERIGSPGQNRQWTNPTDDSYQAEPMSIASSVYAYFGVQNPEVLTSDLNINPSGDPKIDETVAGEPTLF</sequence>